<dbReference type="RefSeq" id="WP_353530677.1">
    <property type="nucleotide sequence ID" value="NZ_JBBMEX010000006.1"/>
</dbReference>
<dbReference type="InterPro" id="IPR008920">
    <property type="entry name" value="TF_FadR/GntR_C"/>
</dbReference>
<sequence>MSEDGHSLSARVFHTLREEILSGKYQKDEELKEKTIGEELGVSRTPVREALRQLELEGLVTIIPNRGAFVEGISKDDIQDIYEIRSLLEGLCAKKAVTGITDKELEELEENLYLTEFHIQKEHFEQILELDNRFHEILYEASKSKMLKHVLSDFHHYVERVRKVSLSGTKRAKESNEEHKRIVEALKAHDAEKAQQLANQHIMNTIHSYDRYGWDKLLNMNSMEEEIHGKN</sequence>
<dbReference type="CDD" id="cd07377">
    <property type="entry name" value="WHTH_GntR"/>
    <property type="match status" value="1"/>
</dbReference>
<evidence type="ECO:0000256" key="1">
    <source>
        <dbReference type="ARBA" id="ARBA00023015"/>
    </source>
</evidence>
<accession>A0ABV1HCZ1</accession>
<dbReference type="Gene3D" id="1.10.10.10">
    <property type="entry name" value="Winged helix-like DNA-binding domain superfamily/Winged helix DNA-binding domain"/>
    <property type="match status" value="1"/>
</dbReference>
<evidence type="ECO:0000256" key="2">
    <source>
        <dbReference type="ARBA" id="ARBA00023125"/>
    </source>
</evidence>
<organism evidence="5 6">
    <name type="scientific">Maccoyibacter intestinihominis</name>
    <dbReference type="NCBI Taxonomy" id="3133499"/>
    <lineage>
        <taxon>Bacteria</taxon>
        <taxon>Bacillati</taxon>
        <taxon>Bacillota</taxon>
        <taxon>Clostridia</taxon>
        <taxon>Lachnospirales</taxon>
        <taxon>Lachnospiraceae</taxon>
        <taxon>Maccoyibacter</taxon>
    </lineage>
</organism>
<gene>
    <name evidence="5" type="ORF">WMO43_06830</name>
</gene>
<dbReference type="Pfam" id="PF00392">
    <property type="entry name" value="GntR"/>
    <property type="match status" value="1"/>
</dbReference>
<dbReference type="EMBL" id="JBBMEX010000006">
    <property type="protein sequence ID" value="MEQ2557579.1"/>
    <property type="molecule type" value="Genomic_DNA"/>
</dbReference>
<reference evidence="5 6" key="1">
    <citation type="submission" date="2024-03" db="EMBL/GenBank/DDBJ databases">
        <title>Human intestinal bacterial collection.</title>
        <authorList>
            <person name="Pauvert C."/>
            <person name="Hitch T.C.A."/>
            <person name="Clavel T."/>
        </authorList>
    </citation>
    <scope>NUCLEOTIDE SEQUENCE [LARGE SCALE GENOMIC DNA]</scope>
    <source>
        <strain evidence="5 6">CLA-AA-H185</strain>
    </source>
</reference>
<proteinExistence type="predicted"/>
<dbReference type="SUPFAM" id="SSF48008">
    <property type="entry name" value="GntR ligand-binding domain-like"/>
    <property type="match status" value="1"/>
</dbReference>
<dbReference type="Gene3D" id="1.20.120.530">
    <property type="entry name" value="GntR ligand-binding domain-like"/>
    <property type="match status" value="1"/>
</dbReference>
<comment type="caution">
    <text evidence="5">The sequence shown here is derived from an EMBL/GenBank/DDBJ whole genome shotgun (WGS) entry which is preliminary data.</text>
</comment>
<name>A0ABV1HCZ1_9FIRM</name>
<dbReference type="InterPro" id="IPR011711">
    <property type="entry name" value="GntR_C"/>
</dbReference>
<feature type="domain" description="HTH gntR-type" evidence="4">
    <location>
        <begin position="6"/>
        <end position="73"/>
    </location>
</feature>
<evidence type="ECO:0000259" key="4">
    <source>
        <dbReference type="PROSITE" id="PS50949"/>
    </source>
</evidence>
<dbReference type="InterPro" id="IPR000524">
    <property type="entry name" value="Tscrpt_reg_HTH_GntR"/>
</dbReference>
<dbReference type="SMART" id="SM00895">
    <property type="entry name" value="FCD"/>
    <property type="match status" value="1"/>
</dbReference>
<evidence type="ECO:0000313" key="5">
    <source>
        <dbReference type="EMBL" id="MEQ2557579.1"/>
    </source>
</evidence>
<protein>
    <submittedName>
        <fullName evidence="5">GntR family transcriptional regulator</fullName>
    </submittedName>
</protein>
<dbReference type="Pfam" id="PF07729">
    <property type="entry name" value="FCD"/>
    <property type="match status" value="1"/>
</dbReference>
<dbReference type="SUPFAM" id="SSF46785">
    <property type="entry name" value="Winged helix' DNA-binding domain"/>
    <property type="match status" value="1"/>
</dbReference>
<evidence type="ECO:0000313" key="6">
    <source>
        <dbReference type="Proteomes" id="UP001454489"/>
    </source>
</evidence>
<dbReference type="PROSITE" id="PS50949">
    <property type="entry name" value="HTH_GNTR"/>
    <property type="match status" value="1"/>
</dbReference>
<keyword evidence="6" id="KW-1185">Reference proteome</keyword>
<dbReference type="PRINTS" id="PR00035">
    <property type="entry name" value="HTHGNTR"/>
</dbReference>
<dbReference type="Proteomes" id="UP001454489">
    <property type="component" value="Unassembled WGS sequence"/>
</dbReference>
<dbReference type="SMART" id="SM00345">
    <property type="entry name" value="HTH_GNTR"/>
    <property type="match status" value="1"/>
</dbReference>
<evidence type="ECO:0000256" key="3">
    <source>
        <dbReference type="ARBA" id="ARBA00023163"/>
    </source>
</evidence>
<dbReference type="InterPro" id="IPR036390">
    <property type="entry name" value="WH_DNA-bd_sf"/>
</dbReference>
<dbReference type="PANTHER" id="PTHR43537">
    <property type="entry name" value="TRANSCRIPTIONAL REGULATOR, GNTR FAMILY"/>
    <property type="match status" value="1"/>
</dbReference>
<dbReference type="PANTHER" id="PTHR43537:SF24">
    <property type="entry name" value="GLUCONATE OPERON TRANSCRIPTIONAL REPRESSOR"/>
    <property type="match status" value="1"/>
</dbReference>
<dbReference type="InterPro" id="IPR036388">
    <property type="entry name" value="WH-like_DNA-bd_sf"/>
</dbReference>
<keyword evidence="3" id="KW-0804">Transcription</keyword>
<keyword evidence="2" id="KW-0238">DNA-binding</keyword>
<keyword evidence="1" id="KW-0805">Transcription regulation</keyword>